<dbReference type="Proteomes" id="UP001244011">
    <property type="component" value="Unassembled WGS sequence"/>
</dbReference>
<evidence type="ECO:0000256" key="1">
    <source>
        <dbReference type="SAM" id="MobiDB-lite"/>
    </source>
</evidence>
<proteinExistence type="predicted"/>
<dbReference type="AlphaFoldDB" id="A0AAJ0C7M2"/>
<evidence type="ECO:0000313" key="2">
    <source>
        <dbReference type="EMBL" id="KAK1771650.1"/>
    </source>
</evidence>
<name>A0AAJ0C7M2_9PEZI</name>
<gene>
    <name evidence="2" type="ORF">QBC33DRAFT_524307</name>
</gene>
<feature type="region of interest" description="Disordered" evidence="1">
    <location>
        <begin position="25"/>
        <end position="85"/>
    </location>
</feature>
<sequence length="475" mass="53051">MRSLGSVLAETYASWLQSISQCCPPLASRRDEKPRPRAEKPNAVFGDQPGLVPPPSAEPLWPSERGYGAEQTTRDRSSSKGSRFSVRRRFFSNTSSRRPHISAPTNFRHVYSESFQFPEPQHRLWPASFRPLELSIYMPDNHLSPILPVFDYADQSITPPPPAHTQAPTWDDNSVTLTHERSNSSMSFHLPRRPLHEESSFSSSADTTPPRIPPRSVARTRPRAYTSPSVERIVERIASAMIEKELLQAEIDSVIDRQSVYMSSRPSTAHGMQDLEPMPSIPAMPAAAPSFAERLSTEGRPHTAPSHPIHVRRREDTIAESPTAFISQHKQVRDGLDRPLAPPLPLVLRPPLRKKKSFSRVSNWLFPATEHQRDISLESITNRPKPVTGNEGFYQCVGTPEAAGRTSLDTVSSVSTVSTWETEEERQTIPTTWSPGSSPVMEQDTPASRPQAIDRSATFGRSTDIYRLQSVGVAF</sequence>
<protein>
    <submittedName>
        <fullName evidence="2">Uncharacterized protein</fullName>
    </submittedName>
</protein>
<feature type="region of interest" description="Disordered" evidence="1">
    <location>
        <begin position="181"/>
        <end position="224"/>
    </location>
</feature>
<feature type="compositionally biased region" description="Polar residues" evidence="1">
    <location>
        <begin position="428"/>
        <end position="437"/>
    </location>
</feature>
<evidence type="ECO:0000313" key="3">
    <source>
        <dbReference type="Proteomes" id="UP001244011"/>
    </source>
</evidence>
<organism evidence="2 3">
    <name type="scientific">Phialemonium atrogriseum</name>
    <dbReference type="NCBI Taxonomy" id="1093897"/>
    <lineage>
        <taxon>Eukaryota</taxon>
        <taxon>Fungi</taxon>
        <taxon>Dikarya</taxon>
        <taxon>Ascomycota</taxon>
        <taxon>Pezizomycotina</taxon>
        <taxon>Sordariomycetes</taxon>
        <taxon>Sordariomycetidae</taxon>
        <taxon>Cephalothecales</taxon>
        <taxon>Cephalothecaceae</taxon>
        <taxon>Phialemonium</taxon>
    </lineage>
</organism>
<feature type="region of interest" description="Disordered" evidence="1">
    <location>
        <begin position="418"/>
        <end position="451"/>
    </location>
</feature>
<dbReference type="EMBL" id="MU838998">
    <property type="protein sequence ID" value="KAK1771650.1"/>
    <property type="molecule type" value="Genomic_DNA"/>
</dbReference>
<feature type="compositionally biased region" description="Basic and acidic residues" evidence="1">
    <location>
        <begin position="28"/>
        <end position="40"/>
    </location>
</feature>
<comment type="caution">
    <text evidence="2">The sequence shown here is derived from an EMBL/GenBank/DDBJ whole genome shotgun (WGS) entry which is preliminary data.</text>
</comment>
<keyword evidence="3" id="KW-1185">Reference proteome</keyword>
<reference evidence="2" key="1">
    <citation type="submission" date="2023-06" db="EMBL/GenBank/DDBJ databases">
        <title>Genome-scale phylogeny and comparative genomics of the fungal order Sordariales.</title>
        <authorList>
            <consortium name="Lawrence Berkeley National Laboratory"/>
            <person name="Hensen N."/>
            <person name="Bonometti L."/>
            <person name="Westerberg I."/>
            <person name="Brannstrom I.O."/>
            <person name="Guillou S."/>
            <person name="Cros-Aarteil S."/>
            <person name="Calhoun S."/>
            <person name="Haridas S."/>
            <person name="Kuo A."/>
            <person name="Mondo S."/>
            <person name="Pangilinan J."/>
            <person name="Riley R."/>
            <person name="Labutti K."/>
            <person name="Andreopoulos B."/>
            <person name="Lipzen A."/>
            <person name="Chen C."/>
            <person name="Yanf M."/>
            <person name="Daum C."/>
            <person name="Ng V."/>
            <person name="Clum A."/>
            <person name="Steindorff A."/>
            <person name="Ohm R."/>
            <person name="Martin F."/>
            <person name="Silar P."/>
            <person name="Natvig D."/>
            <person name="Lalanne C."/>
            <person name="Gautier V."/>
            <person name="Ament-Velasquez S.L."/>
            <person name="Kruys A."/>
            <person name="Hutchinson M.I."/>
            <person name="Powell A.J."/>
            <person name="Barry K."/>
            <person name="Miller A.N."/>
            <person name="Grigoriev I.V."/>
            <person name="Debuchy R."/>
            <person name="Gladieux P."/>
            <person name="Thoren M.H."/>
            <person name="Johannesson H."/>
        </authorList>
    </citation>
    <scope>NUCLEOTIDE SEQUENCE</scope>
    <source>
        <strain evidence="2">8032-3</strain>
    </source>
</reference>
<dbReference type="RefSeq" id="XP_060287863.1">
    <property type="nucleotide sequence ID" value="XM_060426724.1"/>
</dbReference>
<dbReference type="GeneID" id="85309911"/>
<accession>A0AAJ0C7M2</accession>